<evidence type="ECO:0000259" key="11">
    <source>
        <dbReference type="PROSITE" id="PS50103"/>
    </source>
</evidence>
<accession>A0A6A5T2E7</accession>
<keyword evidence="4 8" id="KW-0863">Zinc-finger</keyword>
<keyword evidence="6 8" id="KW-0862">Zinc</keyword>
<dbReference type="InterPro" id="IPR000571">
    <property type="entry name" value="Znf_CCCH"/>
</dbReference>
<dbReference type="EMBL" id="ML976005">
    <property type="protein sequence ID" value="KAF1946092.1"/>
    <property type="molecule type" value="Genomic_DNA"/>
</dbReference>
<dbReference type="Pfam" id="PF13087">
    <property type="entry name" value="AAA_12"/>
    <property type="match status" value="1"/>
</dbReference>
<feature type="domain" description="RZ-type" evidence="12">
    <location>
        <begin position="1740"/>
        <end position="1815"/>
    </location>
</feature>
<feature type="domain" description="C3H1-type" evidence="11">
    <location>
        <begin position="7"/>
        <end position="35"/>
    </location>
</feature>
<dbReference type="InterPro" id="IPR046439">
    <property type="entry name" value="ZF_RZ_dom"/>
</dbReference>
<gene>
    <name evidence="13" type="ORF">EJ02DRAFT_500231</name>
</gene>
<name>A0A6A5T2E7_9PLEO</name>
<dbReference type="Proteomes" id="UP000800038">
    <property type="component" value="Unassembled WGS sequence"/>
</dbReference>
<evidence type="ECO:0000256" key="9">
    <source>
        <dbReference type="SAM" id="Coils"/>
    </source>
</evidence>
<feature type="region of interest" description="Disordered" evidence="10">
    <location>
        <begin position="18"/>
        <end position="63"/>
    </location>
</feature>
<proteinExistence type="predicted"/>
<dbReference type="PANTHER" id="PTHR10887">
    <property type="entry name" value="DNA2/NAM7 HELICASE FAMILY"/>
    <property type="match status" value="1"/>
</dbReference>
<dbReference type="CDD" id="cd18808">
    <property type="entry name" value="SF1_C_Upf1"/>
    <property type="match status" value="1"/>
</dbReference>
<dbReference type="CDD" id="cd17936">
    <property type="entry name" value="EEXXEc_NFX1"/>
    <property type="match status" value="1"/>
</dbReference>
<evidence type="ECO:0000313" key="13">
    <source>
        <dbReference type="EMBL" id="KAF1946092.1"/>
    </source>
</evidence>
<evidence type="ECO:0000256" key="4">
    <source>
        <dbReference type="ARBA" id="ARBA00022771"/>
    </source>
</evidence>
<dbReference type="Pfam" id="PF13086">
    <property type="entry name" value="AAA_11"/>
    <property type="match status" value="1"/>
</dbReference>
<organism evidence="13 14">
    <name type="scientific">Clathrospora elynae</name>
    <dbReference type="NCBI Taxonomy" id="706981"/>
    <lineage>
        <taxon>Eukaryota</taxon>
        <taxon>Fungi</taxon>
        <taxon>Dikarya</taxon>
        <taxon>Ascomycota</taxon>
        <taxon>Pezizomycotina</taxon>
        <taxon>Dothideomycetes</taxon>
        <taxon>Pleosporomycetidae</taxon>
        <taxon>Pleosporales</taxon>
        <taxon>Diademaceae</taxon>
        <taxon>Clathrospora</taxon>
    </lineage>
</organism>
<keyword evidence="3 8" id="KW-0479">Metal-binding</keyword>
<dbReference type="PROSITE" id="PS50103">
    <property type="entry name" value="ZF_C3H1"/>
    <property type="match status" value="1"/>
</dbReference>
<keyword evidence="14" id="KW-1185">Reference proteome</keyword>
<dbReference type="GO" id="GO:0004386">
    <property type="term" value="F:helicase activity"/>
    <property type="evidence" value="ECO:0007669"/>
    <property type="project" value="InterPro"/>
</dbReference>
<evidence type="ECO:0000256" key="1">
    <source>
        <dbReference type="ARBA" id="ARBA00004496"/>
    </source>
</evidence>
<keyword evidence="5" id="KW-0547">Nucleotide-binding</keyword>
<dbReference type="OrthoDB" id="2423195at2759"/>
<dbReference type="InterPro" id="IPR047187">
    <property type="entry name" value="SF1_C_Upf1"/>
</dbReference>
<feature type="compositionally biased region" description="Basic and acidic residues" evidence="10">
    <location>
        <begin position="52"/>
        <end position="61"/>
    </location>
</feature>
<dbReference type="GO" id="GO:0005737">
    <property type="term" value="C:cytoplasm"/>
    <property type="evidence" value="ECO:0007669"/>
    <property type="project" value="UniProtKB-SubCell"/>
</dbReference>
<dbReference type="InterPro" id="IPR041679">
    <property type="entry name" value="DNA2/NAM7-like_C"/>
</dbReference>
<sequence length="1815" mass="203654">MSGRGGGRGQGICYKYQNTGRCDRGSDCHYSHGSNGRDDNAQPARRAAAPTKAKDTEEQRTARKSYTSWKRLLGEESNDAHTMRRVWEGAFNILEAGDRDWRQQLPQDLDDDDEMHQGRAHILALLSTKVVGGDYGAFVANARNFLLTLTHHSLLRCLAVDTHVGSIYNLFGGAGGNRAVIFLRRLCEALLAARAAGHSLSSSDEAEGTLQAMSVALFELLKRERRARFNEEILKLVESIQAATNTFEDTMPSTITRITNRLNDVRAMIARAQDLLADDTLTEDDHDDANTSFYPREMVVPSDRHDNDKKDIAEITIFPTRDEIVSDAKDFLPYTDPNQPHFLEDPVQRHIDTYFRLLRHDIFGDLKGALAGVMHAVGQNQTQTVLSDLSLGDMRAYQYANARVSYIRFEARRGIQAQIEFLQPGPIRKKTAAEKERWWEESRRFEEGSLLSLIWVQDGAVQHVFLSVSEKITDPAKEYGLTNHNTIAFITTSLVTQDRSTIRTLMQAKSRMARGVLLEFPKVMPATFVPIMECLKAMQRLNRLPFRQWIIPAKNEGPSRRVQKVHDVPPPLYARNPGFRFPLRTLVKVEDDSFSIEPTSSSDDEAILDKLEAKTQLDRGQCRALVAALTREFAFIQGPPGTGKSYIGLQIMRVLLDIKEKADLGPILIVCFTNHALDQFLEHLLEIGVKKLIRVGGMSKSKKLENHNLRTIGELETKTKAEKYMAAMNYKELEKKEKEATSILAGLHGLQKRAEWQNLKAHIHEEYPKIYNQFRRVDDHGFKAAGRHPFDIWKPTVTSNTAQTPAALLRHILQKATIDVYSLSIHERSALVVYWIEKAQGNKVGELFEIANDAAKTQHALSNIHEELNRRILEEADVIGVTTSGLAKRISVLQQVKCKVIICEEAGEVMEPHMLAALLPDAEHVIQIGDHEQLRPSVQNFRDLSLESEQGKLHQLDKSQFERLSTGEPGRPLMPVAQLNVQRRMRPQISNLIRETIYDKLKDHSSTHDLPDVVGMRRNVFWLDHVNLENEMDTKSHDTKSKSNIWEVKMVHALVRHVVRQGVYKSDDIAVLTPYTGQLQKLRVAMSSDFEICLSDRDQEALEKDVFAVDDDRPDDKAASDHQDHTRKPLEKKKLSELLRVATVDNFQGEEAKIIIVSLVRSNERRNVGFLKTTNRINVLLSRAQHGMYLIGNADTYSSVNTWQKVISMLRATDSVGKSLDLCCPRHPETAIEVKQPDDFHKSNARWKLSEKASSALHRVRLRWLAVTHVLGTAIAALPRPCSASPSREPAITTVLAYATMALTAASARSLARYAVNIHNASSSAMSPARPVSKSVCGNVSIKAHVRCPVLPHAIGFPATSAAPNCFPAATNALAFEFKSYSEIDLDESPIIVLGCGHPFTTEFIDGLVRLQDVYEREEKTGRYIGLVEDNKLAALVPKCPDCRMPIKQYVTQRYNRLINRAVIDEMSKRFIVNGQQELQQLEDMLKDLMDSLEESRKSVVPAFNISLCGDVSDNITMRFINDGVKNRSEDAISLTNAIKSFRHRMDIQHKPTYKLHQATVHAVARSTSLDSALAIMTIELSAQSVKRDRDLRVMMGGCLLELKMRCLVLEDNFHIARAVKLKNLKSTLPLNFGGDPPDRKTEQFLQDCKKLADDCIAESLPRLAVEATLYYARIAQVFASSGLAKDADRARATGYCNTAKELLRKADQLCEHSFRDQDILRQATVNALAMLDKEFYESVSEEEMHAIKLAMVSGRGGIATHSGHWYNCANGHPFAVGECGMPMEEARCPECGAPVGGQNHVAVAGVSRATQMEN</sequence>
<evidence type="ECO:0000256" key="3">
    <source>
        <dbReference type="ARBA" id="ARBA00022723"/>
    </source>
</evidence>
<feature type="compositionally biased region" description="Low complexity" evidence="10">
    <location>
        <begin position="41"/>
        <end position="51"/>
    </location>
</feature>
<evidence type="ECO:0000256" key="8">
    <source>
        <dbReference type="PROSITE-ProRule" id="PRU00723"/>
    </source>
</evidence>
<keyword evidence="5" id="KW-0378">Hydrolase</keyword>
<keyword evidence="9" id="KW-0175">Coiled coil</keyword>
<dbReference type="SUPFAM" id="SSF52540">
    <property type="entry name" value="P-loop containing nucleoside triphosphate hydrolases"/>
    <property type="match status" value="1"/>
</dbReference>
<evidence type="ECO:0000256" key="10">
    <source>
        <dbReference type="SAM" id="MobiDB-lite"/>
    </source>
</evidence>
<keyword evidence="2" id="KW-0963">Cytoplasm</keyword>
<dbReference type="Gene3D" id="3.40.50.300">
    <property type="entry name" value="P-loop containing nucleotide triphosphate hydrolases"/>
    <property type="match status" value="2"/>
</dbReference>
<evidence type="ECO:0000256" key="6">
    <source>
        <dbReference type="ARBA" id="ARBA00022833"/>
    </source>
</evidence>
<keyword evidence="5" id="KW-0067">ATP-binding</keyword>
<evidence type="ECO:0000256" key="5">
    <source>
        <dbReference type="ARBA" id="ARBA00022806"/>
    </source>
</evidence>
<dbReference type="PANTHER" id="PTHR10887:SF445">
    <property type="entry name" value="NFX1-TYPE ZINC FINGER-CONTAINING PROTEIN 1"/>
    <property type="match status" value="1"/>
</dbReference>
<keyword evidence="7" id="KW-0391">Immunity</keyword>
<reference evidence="13" key="1">
    <citation type="journal article" date="2020" name="Stud. Mycol.">
        <title>101 Dothideomycetes genomes: a test case for predicting lifestyles and emergence of pathogens.</title>
        <authorList>
            <person name="Haridas S."/>
            <person name="Albert R."/>
            <person name="Binder M."/>
            <person name="Bloem J."/>
            <person name="Labutti K."/>
            <person name="Salamov A."/>
            <person name="Andreopoulos B."/>
            <person name="Baker S."/>
            <person name="Barry K."/>
            <person name="Bills G."/>
            <person name="Bluhm B."/>
            <person name="Cannon C."/>
            <person name="Castanera R."/>
            <person name="Culley D."/>
            <person name="Daum C."/>
            <person name="Ezra D."/>
            <person name="Gonzalez J."/>
            <person name="Henrissat B."/>
            <person name="Kuo A."/>
            <person name="Liang C."/>
            <person name="Lipzen A."/>
            <person name="Lutzoni F."/>
            <person name="Magnuson J."/>
            <person name="Mondo S."/>
            <person name="Nolan M."/>
            <person name="Ohm R."/>
            <person name="Pangilinan J."/>
            <person name="Park H.-J."/>
            <person name="Ramirez L."/>
            <person name="Alfaro M."/>
            <person name="Sun H."/>
            <person name="Tritt A."/>
            <person name="Yoshinaga Y."/>
            <person name="Zwiers L.-H."/>
            <person name="Turgeon B."/>
            <person name="Goodwin S."/>
            <person name="Spatafora J."/>
            <person name="Crous P."/>
            <person name="Grigoriev I."/>
        </authorList>
    </citation>
    <scope>NUCLEOTIDE SEQUENCE</scope>
    <source>
        <strain evidence="13">CBS 161.51</strain>
    </source>
</reference>
<dbReference type="Pfam" id="PF20173">
    <property type="entry name" value="ZnF_RZ-type"/>
    <property type="match status" value="1"/>
</dbReference>
<dbReference type="GO" id="GO:0031048">
    <property type="term" value="P:regulatory ncRNA-mediated heterochromatin formation"/>
    <property type="evidence" value="ECO:0007669"/>
    <property type="project" value="TreeGrafter"/>
</dbReference>
<dbReference type="InterPro" id="IPR041677">
    <property type="entry name" value="DNA2/NAM7_AAA_11"/>
</dbReference>
<dbReference type="GO" id="GO:0002376">
    <property type="term" value="P:immune system process"/>
    <property type="evidence" value="ECO:0007669"/>
    <property type="project" value="UniProtKB-KW"/>
</dbReference>
<dbReference type="FunFam" id="3.40.50.300:FF:001660">
    <property type="entry name" value="NF-X1 finger and helicase protein, putative"/>
    <property type="match status" value="1"/>
</dbReference>
<dbReference type="GO" id="GO:0031380">
    <property type="term" value="C:nuclear RNA-directed RNA polymerase complex"/>
    <property type="evidence" value="ECO:0007669"/>
    <property type="project" value="TreeGrafter"/>
</dbReference>
<comment type="subcellular location">
    <subcellularLocation>
        <location evidence="1">Cytoplasm</location>
    </subcellularLocation>
</comment>
<feature type="zinc finger region" description="C3H1-type" evidence="8">
    <location>
        <begin position="7"/>
        <end position="35"/>
    </location>
</feature>
<dbReference type="PROSITE" id="PS51981">
    <property type="entry name" value="ZF_RZ"/>
    <property type="match status" value="1"/>
</dbReference>
<protein>
    <submittedName>
        <fullName evidence="13">NFX1-type zinc finger-containing protein 1</fullName>
    </submittedName>
</protein>
<dbReference type="InterPro" id="IPR027417">
    <property type="entry name" value="P-loop_NTPase"/>
</dbReference>
<keyword evidence="5" id="KW-0347">Helicase</keyword>
<evidence type="ECO:0000259" key="12">
    <source>
        <dbReference type="PROSITE" id="PS51981"/>
    </source>
</evidence>
<feature type="coiled-coil region" evidence="9">
    <location>
        <begin position="1472"/>
        <end position="1499"/>
    </location>
</feature>
<evidence type="ECO:0000256" key="2">
    <source>
        <dbReference type="ARBA" id="ARBA00022490"/>
    </source>
</evidence>
<feature type="compositionally biased region" description="Basic and acidic residues" evidence="10">
    <location>
        <begin position="21"/>
        <end position="40"/>
    </location>
</feature>
<evidence type="ECO:0000313" key="14">
    <source>
        <dbReference type="Proteomes" id="UP000800038"/>
    </source>
</evidence>
<dbReference type="InterPro" id="IPR045055">
    <property type="entry name" value="DNA2/NAM7-like"/>
</dbReference>
<evidence type="ECO:0000256" key="7">
    <source>
        <dbReference type="ARBA" id="ARBA00022859"/>
    </source>
</evidence>
<dbReference type="GO" id="GO:0008270">
    <property type="term" value="F:zinc ion binding"/>
    <property type="evidence" value="ECO:0007669"/>
    <property type="project" value="UniProtKB-KW"/>
</dbReference>